<protein>
    <submittedName>
        <fullName evidence="9">Chitin elicitor receptor kinase 1-like protein isoform X2</fullName>
    </submittedName>
</protein>
<organism evidence="9 10">
    <name type="scientific">Tanacetum coccineum</name>
    <dbReference type="NCBI Taxonomy" id="301880"/>
    <lineage>
        <taxon>Eukaryota</taxon>
        <taxon>Viridiplantae</taxon>
        <taxon>Streptophyta</taxon>
        <taxon>Embryophyta</taxon>
        <taxon>Tracheophyta</taxon>
        <taxon>Spermatophyta</taxon>
        <taxon>Magnoliopsida</taxon>
        <taxon>eudicotyledons</taxon>
        <taxon>Gunneridae</taxon>
        <taxon>Pentapetalae</taxon>
        <taxon>asterids</taxon>
        <taxon>campanulids</taxon>
        <taxon>Asterales</taxon>
        <taxon>Asteraceae</taxon>
        <taxon>Asteroideae</taxon>
        <taxon>Anthemideae</taxon>
        <taxon>Anthemidinae</taxon>
        <taxon>Tanacetum</taxon>
    </lineage>
</organism>
<reference evidence="9" key="2">
    <citation type="submission" date="2022-01" db="EMBL/GenBank/DDBJ databases">
        <authorList>
            <person name="Yamashiro T."/>
            <person name="Shiraishi A."/>
            <person name="Satake H."/>
            <person name="Nakayama K."/>
        </authorList>
    </citation>
    <scope>NUCLEOTIDE SEQUENCE</scope>
</reference>
<comment type="caution">
    <text evidence="9">The sequence shown here is derived from an EMBL/GenBank/DDBJ whole genome shotgun (WGS) entry which is preliminary data.</text>
</comment>
<sequence length="646" mass="72979">MFFRFISTMVAKDTLVVIFYEDHALKDFVAFFCVSVYGLEILQEERIDYDETFAPVARLEAIRIFLAYAAYMGFVVYQMDVKSAFLNGKLSNEGDIELHFVPTDLQLADIFTKPLAEPSFTRLVAELGMLNIDKRYCGDHLIADIQSIKVANISIETEQTLIPSSKEVILKHTEKSLSETTLMGNVHLDELLQDQNMNMEAEESSFDIEFEIKFSGPCKQGDANTSISVASALQLSIVFASSSALVVSPGDVQALIAKLVWENKNICQWNTFPHVQALGACKGTKVFLAALVYNLGLSLLDKFIDKRDSSVPRMVANAFEERMLELLSDTLKNILPQLLNDIKPPTKKLKVLMDIPIPAPTPLNTFKPDTIDSILYEEFTTNVFSSGSSEAAGEGLIGLEEPSFNAGSQKKRRIQVKDIVKEVEDYLNTYSSAGMDIRWKHDQQGLSIKQLQEVKYDNSEESCLRKVLETRNSFRCVILRVLIEQWTPKQDIEPPEKPKELHSEQDTIRSFGVSGEFEEVLSLPDPNEGLCKLVDSRLGVDYPIDSVRKIALLARACTHENPQLRPSMRSIVVALMTLTSSTENWDIGSFYENQDLVQLMSGSLLLREYKAEAIRLMNIIQFRVTLIELHQRLEFPFYHYQSQGVQ</sequence>
<keyword evidence="2" id="KW-1003">Cell membrane</keyword>
<evidence type="ECO:0000256" key="6">
    <source>
        <dbReference type="ARBA" id="ARBA00023136"/>
    </source>
</evidence>
<comment type="subcellular location">
    <subcellularLocation>
        <location evidence="1">Cell membrane</location>
        <topology evidence="1">Single-pass membrane protein</topology>
    </subcellularLocation>
</comment>
<keyword evidence="10" id="KW-1185">Reference proteome</keyword>
<gene>
    <name evidence="9" type="ORF">Tco_0655167</name>
</gene>
<dbReference type="EMBL" id="BQNB010009217">
    <property type="protein sequence ID" value="GJS60383.1"/>
    <property type="molecule type" value="Genomic_DNA"/>
</dbReference>
<evidence type="ECO:0000256" key="2">
    <source>
        <dbReference type="ARBA" id="ARBA00022475"/>
    </source>
</evidence>
<keyword evidence="5" id="KW-1133">Transmembrane helix</keyword>
<evidence type="ECO:0000256" key="5">
    <source>
        <dbReference type="ARBA" id="ARBA00022989"/>
    </source>
</evidence>
<evidence type="ECO:0000259" key="8">
    <source>
        <dbReference type="Pfam" id="PF07727"/>
    </source>
</evidence>
<dbReference type="PANTHER" id="PTHR46204:SF2">
    <property type="entry name" value="CHITIN ELICITOR RECEPTOR KINASE 1"/>
    <property type="match status" value="1"/>
</dbReference>
<dbReference type="Proteomes" id="UP001151760">
    <property type="component" value="Unassembled WGS sequence"/>
</dbReference>
<evidence type="ECO:0000313" key="10">
    <source>
        <dbReference type="Proteomes" id="UP001151760"/>
    </source>
</evidence>
<dbReference type="PANTHER" id="PTHR46204">
    <property type="entry name" value="CHITIN ELICITOR RECEPTOR KINASE 1-RELATED"/>
    <property type="match status" value="1"/>
</dbReference>
<name>A0ABQ4X5T4_9ASTR</name>
<dbReference type="InterPro" id="IPR013103">
    <property type="entry name" value="RVT_2"/>
</dbReference>
<evidence type="ECO:0000256" key="4">
    <source>
        <dbReference type="ARBA" id="ARBA00022729"/>
    </source>
</evidence>
<keyword evidence="4" id="KW-0732">Signal</keyword>
<keyword evidence="6" id="KW-0472">Membrane</keyword>
<dbReference type="Pfam" id="PF07727">
    <property type="entry name" value="RVT_2"/>
    <property type="match status" value="1"/>
</dbReference>
<dbReference type="Gene3D" id="1.10.510.10">
    <property type="entry name" value="Transferase(Phosphotransferase) domain 1"/>
    <property type="match status" value="1"/>
</dbReference>
<dbReference type="InterPro" id="IPR044812">
    <property type="entry name" value="CERK1/LYK3-like"/>
</dbReference>
<reference evidence="9" key="1">
    <citation type="journal article" date="2022" name="Int. J. Mol. Sci.">
        <title>Draft Genome of Tanacetum Coccineum: Genomic Comparison of Closely Related Tanacetum-Family Plants.</title>
        <authorList>
            <person name="Yamashiro T."/>
            <person name="Shiraishi A."/>
            <person name="Nakayama K."/>
            <person name="Satake H."/>
        </authorList>
    </citation>
    <scope>NUCLEOTIDE SEQUENCE</scope>
</reference>
<proteinExistence type="predicted"/>
<evidence type="ECO:0000313" key="9">
    <source>
        <dbReference type="EMBL" id="GJS60383.1"/>
    </source>
</evidence>
<accession>A0ABQ4X5T4</accession>
<evidence type="ECO:0000256" key="1">
    <source>
        <dbReference type="ARBA" id="ARBA00004162"/>
    </source>
</evidence>
<keyword evidence="3" id="KW-0812">Transmembrane</keyword>
<evidence type="ECO:0000256" key="3">
    <source>
        <dbReference type="ARBA" id="ARBA00022692"/>
    </source>
</evidence>
<keyword evidence="7" id="KW-1015">Disulfide bond</keyword>
<feature type="domain" description="Reverse transcriptase Ty1/copia-type" evidence="8">
    <location>
        <begin position="43"/>
        <end position="93"/>
    </location>
</feature>
<evidence type="ECO:0000256" key="7">
    <source>
        <dbReference type="ARBA" id="ARBA00023157"/>
    </source>
</evidence>